<evidence type="ECO:0000313" key="1">
    <source>
        <dbReference type="EMBL" id="MCL7051372.1"/>
    </source>
</evidence>
<accession>A0AA42B4R0</accession>
<proteinExistence type="predicted"/>
<dbReference type="EMBL" id="JAJJMA010337771">
    <property type="protein sequence ID" value="MCL7051372.1"/>
    <property type="molecule type" value="Genomic_DNA"/>
</dbReference>
<sequence>VKKLKNNHVWFLDTVSLFKPPNQNSKAALDCNQINVGSNNKLIVKPELKDVALQVSHCL</sequence>
<reference evidence="1" key="1">
    <citation type="submission" date="2022-03" db="EMBL/GenBank/DDBJ databases">
        <title>A functionally conserved STORR gene fusion in Papaver species that diverged 16.8 million years ago.</title>
        <authorList>
            <person name="Catania T."/>
        </authorList>
    </citation>
    <scope>NUCLEOTIDE SEQUENCE</scope>
    <source>
        <strain evidence="1">S-191538</strain>
    </source>
</reference>
<dbReference type="AlphaFoldDB" id="A0AA42B4R0"/>
<dbReference type="Proteomes" id="UP001177140">
    <property type="component" value="Unassembled WGS sequence"/>
</dbReference>
<protein>
    <submittedName>
        <fullName evidence="1">Uncharacterized protein</fullName>
    </submittedName>
</protein>
<organism evidence="1 2">
    <name type="scientific">Papaver nudicaule</name>
    <name type="common">Iceland poppy</name>
    <dbReference type="NCBI Taxonomy" id="74823"/>
    <lineage>
        <taxon>Eukaryota</taxon>
        <taxon>Viridiplantae</taxon>
        <taxon>Streptophyta</taxon>
        <taxon>Embryophyta</taxon>
        <taxon>Tracheophyta</taxon>
        <taxon>Spermatophyta</taxon>
        <taxon>Magnoliopsida</taxon>
        <taxon>Ranunculales</taxon>
        <taxon>Papaveraceae</taxon>
        <taxon>Papaveroideae</taxon>
        <taxon>Papaver</taxon>
    </lineage>
</organism>
<gene>
    <name evidence="1" type="ORF">MKW94_008768</name>
</gene>
<keyword evidence="2" id="KW-1185">Reference proteome</keyword>
<comment type="caution">
    <text evidence="1">The sequence shown here is derived from an EMBL/GenBank/DDBJ whole genome shotgun (WGS) entry which is preliminary data.</text>
</comment>
<evidence type="ECO:0000313" key="2">
    <source>
        <dbReference type="Proteomes" id="UP001177140"/>
    </source>
</evidence>
<name>A0AA42B4R0_PAPNU</name>
<feature type="non-terminal residue" evidence="1">
    <location>
        <position position="59"/>
    </location>
</feature>
<feature type="non-terminal residue" evidence="1">
    <location>
        <position position="1"/>
    </location>
</feature>